<dbReference type="AlphaFoldDB" id="J3LN08"/>
<sequence>MARGESTWPYCSRHLTDLVHQFVIRRESLQSRSIIIEHIFFLINLHRYNLDPP</sequence>
<name>J3LN08_ORYBR</name>
<proteinExistence type="predicted"/>
<accession>J3LN08</accession>
<dbReference type="Gramene" id="OB03G24340.1">
    <property type="protein sequence ID" value="OB03G24340.1"/>
    <property type="gene ID" value="OB03G24340"/>
</dbReference>
<evidence type="ECO:0000313" key="1">
    <source>
        <dbReference type="EnsemblPlants" id="OB03G24340.1"/>
    </source>
</evidence>
<organism evidence="1">
    <name type="scientific">Oryza brachyantha</name>
    <name type="common">malo sina</name>
    <dbReference type="NCBI Taxonomy" id="4533"/>
    <lineage>
        <taxon>Eukaryota</taxon>
        <taxon>Viridiplantae</taxon>
        <taxon>Streptophyta</taxon>
        <taxon>Embryophyta</taxon>
        <taxon>Tracheophyta</taxon>
        <taxon>Spermatophyta</taxon>
        <taxon>Magnoliopsida</taxon>
        <taxon>Liliopsida</taxon>
        <taxon>Poales</taxon>
        <taxon>Poaceae</taxon>
        <taxon>BOP clade</taxon>
        <taxon>Oryzoideae</taxon>
        <taxon>Oryzeae</taxon>
        <taxon>Oryzinae</taxon>
        <taxon>Oryza</taxon>
    </lineage>
</organism>
<dbReference type="Proteomes" id="UP000006038">
    <property type="component" value="Chromosome 3"/>
</dbReference>
<reference evidence="1" key="1">
    <citation type="journal article" date="2013" name="Nat. Commun.">
        <title>Whole-genome sequencing of Oryza brachyantha reveals mechanisms underlying Oryza genome evolution.</title>
        <authorList>
            <person name="Chen J."/>
            <person name="Huang Q."/>
            <person name="Gao D."/>
            <person name="Wang J."/>
            <person name="Lang Y."/>
            <person name="Liu T."/>
            <person name="Li B."/>
            <person name="Bai Z."/>
            <person name="Luis Goicoechea J."/>
            <person name="Liang C."/>
            <person name="Chen C."/>
            <person name="Zhang W."/>
            <person name="Sun S."/>
            <person name="Liao Y."/>
            <person name="Zhang X."/>
            <person name="Yang L."/>
            <person name="Song C."/>
            <person name="Wang M."/>
            <person name="Shi J."/>
            <person name="Liu G."/>
            <person name="Liu J."/>
            <person name="Zhou H."/>
            <person name="Zhou W."/>
            <person name="Yu Q."/>
            <person name="An N."/>
            <person name="Chen Y."/>
            <person name="Cai Q."/>
            <person name="Wang B."/>
            <person name="Liu B."/>
            <person name="Min J."/>
            <person name="Huang Y."/>
            <person name="Wu H."/>
            <person name="Li Z."/>
            <person name="Zhang Y."/>
            <person name="Yin Y."/>
            <person name="Song W."/>
            <person name="Jiang J."/>
            <person name="Jackson S.A."/>
            <person name="Wing R.A."/>
            <person name="Wang J."/>
            <person name="Chen M."/>
        </authorList>
    </citation>
    <scope>NUCLEOTIDE SEQUENCE [LARGE SCALE GENOMIC DNA]</scope>
    <source>
        <strain evidence="1">cv. IRGC 101232</strain>
    </source>
</reference>
<dbReference type="EnsemblPlants" id="OB03G24340.1">
    <property type="protein sequence ID" value="OB03G24340.1"/>
    <property type="gene ID" value="OB03G24340"/>
</dbReference>
<evidence type="ECO:0000313" key="2">
    <source>
        <dbReference type="Proteomes" id="UP000006038"/>
    </source>
</evidence>
<keyword evidence="2" id="KW-1185">Reference proteome</keyword>
<dbReference type="HOGENOM" id="CLU_3071901_0_0_1"/>
<reference evidence="1" key="2">
    <citation type="submission" date="2013-04" db="UniProtKB">
        <authorList>
            <consortium name="EnsemblPlants"/>
        </authorList>
    </citation>
    <scope>IDENTIFICATION</scope>
</reference>
<protein>
    <submittedName>
        <fullName evidence="1">Uncharacterized protein</fullName>
    </submittedName>
</protein>